<keyword evidence="3" id="KW-1185">Reference proteome</keyword>
<evidence type="ECO:0000256" key="1">
    <source>
        <dbReference type="SAM" id="Phobius"/>
    </source>
</evidence>
<dbReference type="Proteomes" id="UP001597347">
    <property type="component" value="Unassembled WGS sequence"/>
</dbReference>
<evidence type="ECO:0000313" key="2">
    <source>
        <dbReference type="EMBL" id="MFD1720848.1"/>
    </source>
</evidence>
<feature type="transmembrane region" description="Helical" evidence="1">
    <location>
        <begin position="136"/>
        <end position="158"/>
    </location>
</feature>
<feature type="transmembrane region" description="Helical" evidence="1">
    <location>
        <begin position="275"/>
        <end position="296"/>
    </location>
</feature>
<organism evidence="2 3">
    <name type="scientific">Amnibacterium endophyticum</name>
    <dbReference type="NCBI Taxonomy" id="2109337"/>
    <lineage>
        <taxon>Bacteria</taxon>
        <taxon>Bacillati</taxon>
        <taxon>Actinomycetota</taxon>
        <taxon>Actinomycetes</taxon>
        <taxon>Micrococcales</taxon>
        <taxon>Microbacteriaceae</taxon>
        <taxon>Amnibacterium</taxon>
    </lineage>
</organism>
<feature type="transmembrane region" description="Helical" evidence="1">
    <location>
        <begin position="36"/>
        <end position="59"/>
    </location>
</feature>
<feature type="transmembrane region" description="Helical" evidence="1">
    <location>
        <begin position="220"/>
        <end position="240"/>
    </location>
</feature>
<keyword evidence="1" id="KW-0472">Membrane</keyword>
<sequence>MTVSSTSRSAGAPLELLAPRVRKLLRSCTREQLAEGALWLAILGACIGVRFALLGTVSIDMSAFLVHWFDYLRTHGFAGLGDEFADYNVPYLYLLYVGTNTPASALHWVKLLGGLSDVALAAGAAMLAIRAGRTPRFAAAFAAVMLLLPEVLTNSAVWGQADSLYTAMIVWAAWAASTRRATLAWVLYVLALSFKLQALFVLPVMLLLFVKDRHPWKAPLIGVASGLLTFVPALIAGRSVESLLNIYTKQAGEYPQLTLNAPTLYALLPEVWTNFFRSSGVLFALGLVALLCVAVLRLTGARSFDLRDVLQLSCACALLMTYSLPSMHERYFFIGNCLAAICALTDRRYIPLAGALQVTALLSYSFFLFRQGVLPLPLLALMQAVLVGCALWIPLARMARQRGALLNATGNDLLLAPGTRTRG</sequence>
<evidence type="ECO:0000313" key="3">
    <source>
        <dbReference type="Proteomes" id="UP001597347"/>
    </source>
</evidence>
<keyword evidence="1" id="KW-1133">Transmembrane helix</keyword>
<protein>
    <recommendedName>
        <fullName evidence="4">DUF2029 domain-containing protein</fullName>
    </recommendedName>
</protein>
<gene>
    <name evidence="2" type="ORF">ACFSBI_04740</name>
</gene>
<keyword evidence="1" id="KW-0812">Transmembrane</keyword>
<dbReference type="RefSeq" id="WP_377932555.1">
    <property type="nucleotide sequence ID" value="NZ_JBHUEA010000005.1"/>
</dbReference>
<reference evidence="3" key="1">
    <citation type="journal article" date="2019" name="Int. J. Syst. Evol. Microbiol.">
        <title>The Global Catalogue of Microorganisms (GCM) 10K type strain sequencing project: providing services to taxonomists for standard genome sequencing and annotation.</title>
        <authorList>
            <consortium name="The Broad Institute Genomics Platform"/>
            <consortium name="The Broad Institute Genome Sequencing Center for Infectious Disease"/>
            <person name="Wu L."/>
            <person name="Ma J."/>
        </authorList>
    </citation>
    <scope>NUCLEOTIDE SEQUENCE [LARGE SCALE GENOMIC DNA]</scope>
    <source>
        <strain evidence="3">CGMCC 1.12471</strain>
    </source>
</reference>
<evidence type="ECO:0008006" key="4">
    <source>
        <dbReference type="Google" id="ProtNLM"/>
    </source>
</evidence>
<proteinExistence type="predicted"/>
<feature type="transmembrane region" description="Helical" evidence="1">
    <location>
        <begin position="375"/>
        <end position="395"/>
    </location>
</feature>
<accession>A0ABW4LCD3</accession>
<feature type="transmembrane region" description="Helical" evidence="1">
    <location>
        <begin position="308"/>
        <end position="324"/>
    </location>
</feature>
<name>A0ABW4LCD3_9MICO</name>
<dbReference type="EMBL" id="JBHUEA010000005">
    <property type="protein sequence ID" value="MFD1720848.1"/>
    <property type="molecule type" value="Genomic_DNA"/>
</dbReference>
<feature type="transmembrane region" description="Helical" evidence="1">
    <location>
        <begin position="352"/>
        <end position="369"/>
    </location>
</feature>
<feature type="transmembrane region" description="Helical" evidence="1">
    <location>
        <begin position="185"/>
        <end position="208"/>
    </location>
</feature>
<comment type="caution">
    <text evidence="2">The sequence shown here is derived from an EMBL/GenBank/DDBJ whole genome shotgun (WGS) entry which is preliminary data.</text>
</comment>